<feature type="transmembrane region" description="Helical" evidence="7">
    <location>
        <begin position="67"/>
        <end position="87"/>
    </location>
</feature>
<feature type="transmembrane region" description="Helical" evidence="7">
    <location>
        <begin position="42"/>
        <end position="60"/>
    </location>
</feature>
<evidence type="ECO:0000256" key="1">
    <source>
        <dbReference type="ARBA" id="ARBA00000085"/>
    </source>
</evidence>
<dbReference type="InterPro" id="IPR003594">
    <property type="entry name" value="HATPase_dom"/>
</dbReference>
<accession>A0A8J7PKF0</accession>
<dbReference type="CDD" id="cd16917">
    <property type="entry name" value="HATPase_UhpB-NarQ-NarX-like"/>
    <property type="match status" value="1"/>
</dbReference>
<keyword evidence="6" id="KW-0175">Coiled coil</keyword>
<feature type="coiled-coil region" evidence="6">
    <location>
        <begin position="131"/>
        <end position="206"/>
    </location>
</feature>
<evidence type="ECO:0000256" key="5">
    <source>
        <dbReference type="ARBA" id="ARBA00023012"/>
    </source>
</evidence>
<dbReference type="Proteomes" id="UP000664277">
    <property type="component" value="Unassembled WGS sequence"/>
</dbReference>
<dbReference type="GO" id="GO:0004673">
    <property type="term" value="F:protein histidine kinase activity"/>
    <property type="evidence" value="ECO:0007669"/>
    <property type="project" value="UniProtKB-EC"/>
</dbReference>
<dbReference type="AlphaFoldDB" id="A0A8J7PKF0"/>
<organism evidence="9 10">
    <name type="scientific">Candidatus Obscuribacter phosphatis</name>
    <dbReference type="NCBI Taxonomy" id="1906157"/>
    <lineage>
        <taxon>Bacteria</taxon>
        <taxon>Bacillati</taxon>
        <taxon>Candidatus Melainabacteria</taxon>
        <taxon>Candidatus Obscuribacterales</taxon>
        <taxon>Candidatus Obscuribacteraceae</taxon>
        <taxon>Candidatus Obscuribacter</taxon>
    </lineage>
</organism>
<comment type="catalytic activity">
    <reaction evidence="1">
        <text>ATP + protein L-histidine = ADP + protein N-phospho-L-histidine.</text>
        <dbReference type="EC" id="2.7.13.3"/>
    </reaction>
</comment>
<dbReference type="PANTHER" id="PTHR24421">
    <property type="entry name" value="NITRATE/NITRITE SENSOR PROTEIN NARX-RELATED"/>
    <property type="match status" value="1"/>
</dbReference>
<feature type="domain" description="Histidine kinase" evidence="8">
    <location>
        <begin position="157"/>
        <end position="345"/>
    </location>
</feature>
<dbReference type="InterPro" id="IPR005467">
    <property type="entry name" value="His_kinase_dom"/>
</dbReference>
<dbReference type="InterPro" id="IPR050482">
    <property type="entry name" value="Sensor_HK_TwoCompSys"/>
</dbReference>
<dbReference type="GO" id="GO:0000160">
    <property type="term" value="P:phosphorelay signal transduction system"/>
    <property type="evidence" value="ECO:0007669"/>
    <property type="project" value="UniProtKB-KW"/>
</dbReference>
<keyword evidence="4" id="KW-0418">Kinase</keyword>
<keyword evidence="7" id="KW-0812">Transmembrane</keyword>
<evidence type="ECO:0000313" key="9">
    <source>
        <dbReference type="EMBL" id="MBN8662103.1"/>
    </source>
</evidence>
<evidence type="ECO:0000256" key="6">
    <source>
        <dbReference type="SAM" id="Coils"/>
    </source>
</evidence>
<dbReference type="PANTHER" id="PTHR24421:SF10">
    <property type="entry name" value="NITRATE_NITRITE SENSOR PROTEIN NARQ"/>
    <property type="match status" value="1"/>
</dbReference>
<keyword evidence="7" id="KW-1133">Transmembrane helix</keyword>
<gene>
    <name evidence="9" type="ORF">J0M35_17175</name>
</gene>
<dbReference type="Pfam" id="PF02518">
    <property type="entry name" value="HATPase_c"/>
    <property type="match status" value="1"/>
</dbReference>
<proteinExistence type="predicted"/>
<feature type="transmembrane region" description="Helical" evidence="7">
    <location>
        <begin position="93"/>
        <end position="113"/>
    </location>
</feature>
<comment type="caution">
    <text evidence="9">The sequence shown here is derived from an EMBL/GenBank/DDBJ whole genome shotgun (WGS) entry which is preliminary data.</text>
</comment>
<keyword evidence="7" id="KW-0472">Membrane</keyword>
<evidence type="ECO:0000256" key="2">
    <source>
        <dbReference type="ARBA" id="ARBA00012438"/>
    </source>
</evidence>
<evidence type="ECO:0000256" key="3">
    <source>
        <dbReference type="ARBA" id="ARBA00022679"/>
    </source>
</evidence>
<dbReference type="EC" id="2.7.13.3" evidence="2"/>
<evidence type="ECO:0000256" key="7">
    <source>
        <dbReference type="SAM" id="Phobius"/>
    </source>
</evidence>
<protein>
    <recommendedName>
        <fullName evidence="2">histidine kinase</fullName>
        <ecNumber evidence="2">2.7.13.3</ecNumber>
    </recommendedName>
</protein>
<reference evidence="9" key="1">
    <citation type="submission" date="2021-02" db="EMBL/GenBank/DDBJ databases">
        <title>Genome-Resolved Metagenomics of a Microbial Community Performing Photosynthetic Biological Nutrient Removal.</title>
        <authorList>
            <person name="Mcdaniel E.A."/>
        </authorList>
    </citation>
    <scope>NUCLEOTIDE SEQUENCE</scope>
    <source>
        <strain evidence="9">UWPOB_OBS1</strain>
    </source>
</reference>
<sequence>MKANFKSSQSALFFGMFFIALVLVLGLRSLDELFTSQIELHRLPALLLVSIAGAATTFTIKSVSARFRFPALLQVTAIFALACYLLTEINLPIFPLSLSSTILFAFLLGLYLHKYEQDHEQMRTNDLKLQLQALDLNAAKLELVKQDERDRRLMASDLHDQVLNDLKILKISIKKLENTKLDQAEIDALNKQIEGASSQIRQVMDSLFPSVLEELGLIAALKDLLQSSAAKAGHMVRLNTSFEDEQLQFDNIEKLLIYRIIQEGLNNVVKHAKAKQVQLTVSREGDEIVFLLQDDGCGFEEIEGNQSRGFRYIEQRAALIDGRIKIDSAGKDKGVKFELRVLVKSS</sequence>
<dbReference type="PROSITE" id="PS50109">
    <property type="entry name" value="HIS_KIN"/>
    <property type="match status" value="1"/>
</dbReference>
<feature type="transmembrane region" description="Helical" evidence="7">
    <location>
        <begin position="12"/>
        <end position="30"/>
    </location>
</feature>
<dbReference type="EMBL" id="JAFLCK010000031">
    <property type="protein sequence ID" value="MBN8662103.1"/>
    <property type="molecule type" value="Genomic_DNA"/>
</dbReference>
<dbReference type="Gene3D" id="3.30.565.10">
    <property type="entry name" value="Histidine kinase-like ATPase, C-terminal domain"/>
    <property type="match status" value="1"/>
</dbReference>
<evidence type="ECO:0000256" key="4">
    <source>
        <dbReference type="ARBA" id="ARBA00022777"/>
    </source>
</evidence>
<dbReference type="SUPFAM" id="SSF55874">
    <property type="entry name" value="ATPase domain of HSP90 chaperone/DNA topoisomerase II/histidine kinase"/>
    <property type="match status" value="1"/>
</dbReference>
<keyword evidence="5" id="KW-0902">Two-component regulatory system</keyword>
<dbReference type="InterPro" id="IPR036890">
    <property type="entry name" value="HATPase_C_sf"/>
</dbReference>
<keyword evidence="3" id="KW-0808">Transferase</keyword>
<name>A0A8J7PKF0_9BACT</name>
<evidence type="ECO:0000313" key="10">
    <source>
        <dbReference type="Proteomes" id="UP000664277"/>
    </source>
</evidence>
<evidence type="ECO:0000259" key="8">
    <source>
        <dbReference type="PROSITE" id="PS50109"/>
    </source>
</evidence>